<dbReference type="InterPro" id="IPR011576">
    <property type="entry name" value="Pyridox_Oxase_N"/>
</dbReference>
<feature type="domain" description="Pyridoxamine 5'-phosphate oxidase N-terminal" evidence="1">
    <location>
        <begin position="42"/>
        <end position="136"/>
    </location>
</feature>
<keyword evidence="2" id="KW-0378">Hydrolase</keyword>
<organism evidence="2 3">
    <name type="scientific">Asanoa siamensis</name>
    <dbReference type="NCBI Taxonomy" id="926357"/>
    <lineage>
        <taxon>Bacteria</taxon>
        <taxon>Bacillati</taxon>
        <taxon>Actinomycetota</taxon>
        <taxon>Actinomycetes</taxon>
        <taxon>Micromonosporales</taxon>
        <taxon>Micromonosporaceae</taxon>
        <taxon>Asanoa</taxon>
    </lineage>
</organism>
<keyword evidence="3" id="KW-1185">Reference proteome</keyword>
<dbReference type="SUPFAM" id="SSF50475">
    <property type="entry name" value="FMN-binding split barrel"/>
    <property type="match status" value="1"/>
</dbReference>
<dbReference type="Gene3D" id="2.30.110.10">
    <property type="entry name" value="Electron Transport, Fmn-binding Protein, Chain A"/>
    <property type="match status" value="1"/>
</dbReference>
<name>A0ABQ4CP19_9ACTN</name>
<evidence type="ECO:0000313" key="3">
    <source>
        <dbReference type="Proteomes" id="UP000604117"/>
    </source>
</evidence>
<gene>
    <name evidence="2" type="ORF">Asi02nite_25470</name>
</gene>
<dbReference type="PANTHER" id="PTHR42815:SF2">
    <property type="entry name" value="FAD-BINDING, PUTATIVE (AFU_ORTHOLOGUE AFUA_6G07600)-RELATED"/>
    <property type="match status" value="1"/>
</dbReference>
<dbReference type="GO" id="GO:0016787">
    <property type="term" value="F:hydrolase activity"/>
    <property type="evidence" value="ECO:0007669"/>
    <property type="project" value="UniProtKB-KW"/>
</dbReference>
<dbReference type="InterPro" id="IPR012349">
    <property type="entry name" value="Split_barrel_FMN-bd"/>
</dbReference>
<protein>
    <submittedName>
        <fullName evidence="2">Hydrolase</fullName>
    </submittedName>
</protein>
<dbReference type="EMBL" id="BONE01000017">
    <property type="protein sequence ID" value="GIF73029.1"/>
    <property type="molecule type" value="Genomic_DNA"/>
</dbReference>
<proteinExistence type="predicted"/>
<sequence>MQGCADVGTGFGSVGERLLQVAYGSEERAQRFYETQMLDRLNPTMREFIARQEMMFVATADGEGNCDATFRAGPTGFVAVLNDRQVAWLEYRGNGVLASLGNIFTNPHAALLFVDFQDSIGLHVNGRAAIVENDDLPLPGPSPQRWVRVDVDEAYIHCRKHIPHLVKAEPAAVRPRGGDYFHVAQEPTPAVEAAPPARRRWWHRRSAVAHDAP</sequence>
<dbReference type="Proteomes" id="UP000604117">
    <property type="component" value="Unassembled WGS sequence"/>
</dbReference>
<comment type="caution">
    <text evidence="2">The sequence shown here is derived from an EMBL/GenBank/DDBJ whole genome shotgun (WGS) entry which is preliminary data.</text>
</comment>
<dbReference type="PANTHER" id="PTHR42815">
    <property type="entry name" value="FAD-BINDING, PUTATIVE (AFU_ORTHOLOGUE AFUA_6G07600)-RELATED"/>
    <property type="match status" value="1"/>
</dbReference>
<accession>A0ABQ4CP19</accession>
<dbReference type="Pfam" id="PF01243">
    <property type="entry name" value="PNPOx_N"/>
    <property type="match status" value="1"/>
</dbReference>
<evidence type="ECO:0000259" key="1">
    <source>
        <dbReference type="Pfam" id="PF01243"/>
    </source>
</evidence>
<evidence type="ECO:0000313" key="2">
    <source>
        <dbReference type="EMBL" id="GIF73029.1"/>
    </source>
</evidence>
<reference evidence="2 3" key="1">
    <citation type="submission" date="2021-01" db="EMBL/GenBank/DDBJ databases">
        <title>Whole genome shotgun sequence of Asanoa siamensis NBRC 107932.</title>
        <authorList>
            <person name="Komaki H."/>
            <person name="Tamura T."/>
        </authorList>
    </citation>
    <scope>NUCLEOTIDE SEQUENCE [LARGE SCALE GENOMIC DNA]</scope>
    <source>
        <strain evidence="2 3">NBRC 107932</strain>
    </source>
</reference>